<keyword evidence="2" id="KW-0732">Signal</keyword>
<organism evidence="3 4">
    <name type="scientific">Methylocystis bryophila</name>
    <dbReference type="NCBI Taxonomy" id="655015"/>
    <lineage>
        <taxon>Bacteria</taxon>
        <taxon>Pseudomonadati</taxon>
        <taxon>Pseudomonadota</taxon>
        <taxon>Alphaproteobacteria</taxon>
        <taxon>Hyphomicrobiales</taxon>
        <taxon>Methylocystaceae</taxon>
        <taxon>Methylocystis</taxon>
    </lineage>
</organism>
<feature type="transmembrane region" description="Helical" evidence="1">
    <location>
        <begin position="175"/>
        <end position="195"/>
    </location>
</feature>
<dbReference type="Proteomes" id="UP000193978">
    <property type="component" value="Chromosome"/>
</dbReference>
<dbReference type="OrthoDB" id="1776524at2"/>
<feature type="chain" id="PRO_5013026581" description="PEP-CTERM sorting domain-containing protein" evidence="2">
    <location>
        <begin position="23"/>
        <end position="198"/>
    </location>
</feature>
<accession>A0A1W6MXK0</accession>
<evidence type="ECO:0008006" key="5">
    <source>
        <dbReference type="Google" id="ProtNLM"/>
    </source>
</evidence>
<name>A0A1W6MXK0_9HYPH</name>
<keyword evidence="1" id="KW-0472">Membrane</keyword>
<dbReference type="KEGG" id="mbry:B1812_15915"/>
<dbReference type="EMBL" id="CP019948">
    <property type="protein sequence ID" value="ARN82328.1"/>
    <property type="molecule type" value="Genomic_DNA"/>
</dbReference>
<evidence type="ECO:0000313" key="4">
    <source>
        <dbReference type="Proteomes" id="UP000193978"/>
    </source>
</evidence>
<proteinExistence type="predicted"/>
<evidence type="ECO:0000256" key="1">
    <source>
        <dbReference type="SAM" id="Phobius"/>
    </source>
</evidence>
<keyword evidence="1" id="KW-1133">Transmembrane helix</keyword>
<keyword evidence="1" id="KW-0812">Transmembrane</keyword>
<dbReference type="AlphaFoldDB" id="A0A1W6MXK0"/>
<dbReference type="RefSeq" id="WP_085772450.1">
    <property type="nucleotide sequence ID" value="NZ_AP027149.1"/>
</dbReference>
<reference evidence="3 4" key="1">
    <citation type="submission" date="2017-02" db="EMBL/GenBank/DDBJ databases">
        <authorList>
            <person name="Peterson S.W."/>
        </authorList>
    </citation>
    <scope>NUCLEOTIDE SEQUENCE [LARGE SCALE GENOMIC DNA]</scope>
    <source>
        <strain evidence="3 4">S285</strain>
    </source>
</reference>
<feature type="signal peptide" evidence="2">
    <location>
        <begin position="1"/>
        <end position="22"/>
    </location>
</feature>
<gene>
    <name evidence="3" type="ORF">B1812_15915</name>
</gene>
<keyword evidence="4" id="KW-1185">Reference proteome</keyword>
<evidence type="ECO:0000313" key="3">
    <source>
        <dbReference type="EMBL" id="ARN82328.1"/>
    </source>
</evidence>
<sequence length="198" mass="19749">MKSAKYLLAVGMLLGASSPSLAAMETLDITWSGASFGNQATATGSITFDNSVFPLIAALAPPIFIPNTGVSNITVTITDPQGGGGTFTTSDFASIIFWSSTPLNLGQNLIGQPVGAGCAYGPSTGACAWGDWGDFNLWSPLPGGPRGSASFTLTDAAGDHMLVTSMVPASAPAPVPGVGLAGLAALALAGLFAGARRT</sequence>
<protein>
    <recommendedName>
        <fullName evidence="5">PEP-CTERM sorting domain-containing protein</fullName>
    </recommendedName>
</protein>
<evidence type="ECO:0000256" key="2">
    <source>
        <dbReference type="SAM" id="SignalP"/>
    </source>
</evidence>